<reference evidence="3" key="1">
    <citation type="journal article" date="2006" name="Science">
        <title>Ancient noncoding elements conserved in the human genome.</title>
        <authorList>
            <person name="Venkatesh B."/>
            <person name="Kirkness E.F."/>
            <person name="Loh Y.H."/>
            <person name="Halpern A.L."/>
            <person name="Lee A.P."/>
            <person name="Johnson J."/>
            <person name="Dandona N."/>
            <person name="Viswanathan L.D."/>
            <person name="Tay A."/>
            <person name="Venter J.C."/>
            <person name="Strausberg R.L."/>
            <person name="Brenner S."/>
        </authorList>
    </citation>
    <scope>NUCLEOTIDE SEQUENCE [LARGE SCALE GENOMIC DNA]</scope>
</reference>
<dbReference type="Proteomes" id="UP000314986">
    <property type="component" value="Unassembled WGS sequence"/>
</dbReference>
<feature type="compositionally biased region" description="Polar residues" evidence="1">
    <location>
        <begin position="67"/>
        <end position="89"/>
    </location>
</feature>
<reference evidence="2" key="5">
    <citation type="submission" date="2025-09" db="UniProtKB">
        <authorList>
            <consortium name="Ensembl"/>
        </authorList>
    </citation>
    <scope>IDENTIFICATION</scope>
</reference>
<keyword evidence="3" id="KW-1185">Reference proteome</keyword>
<organism evidence="2 3">
    <name type="scientific">Callorhinchus milii</name>
    <name type="common">Ghost shark</name>
    <dbReference type="NCBI Taxonomy" id="7868"/>
    <lineage>
        <taxon>Eukaryota</taxon>
        <taxon>Metazoa</taxon>
        <taxon>Chordata</taxon>
        <taxon>Craniata</taxon>
        <taxon>Vertebrata</taxon>
        <taxon>Chondrichthyes</taxon>
        <taxon>Holocephali</taxon>
        <taxon>Chimaeriformes</taxon>
        <taxon>Callorhinchidae</taxon>
        <taxon>Callorhinchus</taxon>
    </lineage>
</organism>
<dbReference type="AlphaFoldDB" id="A0A4W3GK51"/>
<reference evidence="2" key="4">
    <citation type="submission" date="2025-08" db="UniProtKB">
        <authorList>
            <consortium name="Ensembl"/>
        </authorList>
    </citation>
    <scope>IDENTIFICATION</scope>
</reference>
<feature type="region of interest" description="Disordered" evidence="1">
    <location>
        <begin position="65"/>
        <end position="89"/>
    </location>
</feature>
<reference evidence="3" key="2">
    <citation type="journal article" date="2007" name="PLoS Biol.">
        <title>Survey sequencing and comparative analysis of the elephant shark (Callorhinchus milii) genome.</title>
        <authorList>
            <person name="Venkatesh B."/>
            <person name="Kirkness E.F."/>
            <person name="Loh Y.H."/>
            <person name="Halpern A.L."/>
            <person name="Lee A.P."/>
            <person name="Johnson J."/>
            <person name="Dandona N."/>
            <person name="Viswanathan L.D."/>
            <person name="Tay A."/>
            <person name="Venter J.C."/>
            <person name="Strausberg R.L."/>
            <person name="Brenner S."/>
        </authorList>
    </citation>
    <scope>NUCLEOTIDE SEQUENCE [LARGE SCALE GENOMIC DNA]</scope>
</reference>
<evidence type="ECO:0000313" key="3">
    <source>
        <dbReference type="Proteomes" id="UP000314986"/>
    </source>
</evidence>
<dbReference type="GeneTree" id="ENSGT00940000155250"/>
<proteinExistence type="predicted"/>
<name>A0A4W3GK51_CALMI</name>
<accession>A0A4W3GK51</accession>
<protein>
    <submittedName>
        <fullName evidence="2">Uncharacterized protein</fullName>
    </submittedName>
</protein>
<sequence length="89" mass="9771">MHHQSYLMQPMGTVIAPTMDHTMSLQPTSIMGPLTQQLNHLSLSNTGTVSAAYTANALGSWGKEPNGQHQQVTMETSSEHATYSYQHNK</sequence>
<evidence type="ECO:0000313" key="2">
    <source>
        <dbReference type="Ensembl" id="ENSCMIP00000004073.1"/>
    </source>
</evidence>
<dbReference type="Ensembl" id="ENSCMIT00000004225.1">
    <property type="protein sequence ID" value="ENSCMIP00000004073.1"/>
    <property type="gene ID" value="ENSCMIG00000002445.1"/>
</dbReference>
<reference evidence="3" key="3">
    <citation type="journal article" date="2014" name="Nature">
        <title>Elephant shark genome provides unique insights into gnathostome evolution.</title>
        <authorList>
            <consortium name="International Elephant Shark Genome Sequencing Consortium"/>
            <person name="Venkatesh B."/>
            <person name="Lee A.P."/>
            <person name="Ravi V."/>
            <person name="Maurya A.K."/>
            <person name="Lian M.M."/>
            <person name="Swann J.B."/>
            <person name="Ohta Y."/>
            <person name="Flajnik M.F."/>
            <person name="Sutoh Y."/>
            <person name="Kasahara M."/>
            <person name="Hoon S."/>
            <person name="Gangu V."/>
            <person name="Roy S.W."/>
            <person name="Irimia M."/>
            <person name="Korzh V."/>
            <person name="Kondrychyn I."/>
            <person name="Lim Z.W."/>
            <person name="Tay B.H."/>
            <person name="Tohari S."/>
            <person name="Kong K.W."/>
            <person name="Ho S."/>
            <person name="Lorente-Galdos B."/>
            <person name="Quilez J."/>
            <person name="Marques-Bonet T."/>
            <person name="Raney B.J."/>
            <person name="Ingham P.W."/>
            <person name="Tay A."/>
            <person name="Hillier L.W."/>
            <person name="Minx P."/>
            <person name="Boehm T."/>
            <person name="Wilson R.K."/>
            <person name="Brenner S."/>
            <person name="Warren W.C."/>
        </authorList>
    </citation>
    <scope>NUCLEOTIDE SEQUENCE [LARGE SCALE GENOMIC DNA]</scope>
</reference>
<evidence type="ECO:0000256" key="1">
    <source>
        <dbReference type="SAM" id="MobiDB-lite"/>
    </source>
</evidence>